<evidence type="ECO:0000313" key="4">
    <source>
        <dbReference type="Proteomes" id="UP000838686"/>
    </source>
</evidence>
<dbReference type="EMBL" id="CAKMMF010000011">
    <property type="protein sequence ID" value="CAH1205091.1"/>
    <property type="molecule type" value="Genomic_DNA"/>
</dbReference>
<accession>A0ABN8GH01</accession>
<feature type="signal peptide" evidence="2">
    <location>
        <begin position="1"/>
        <end position="24"/>
    </location>
</feature>
<gene>
    <name evidence="3" type="ORF">PAECIP111893_02286</name>
</gene>
<reference evidence="3" key="1">
    <citation type="submission" date="2022-01" db="EMBL/GenBank/DDBJ databases">
        <authorList>
            <person name="Criscuolo A."/>
        </authorList>
    </citation>
    <scope>NUCLEOTIDE SEQUENCE</scope>
    <source>
        <strain evidence="3">CIP111893</strain>
    </source>
</reference>
<dbReference type="Proteomes" id="UP000838686">
    <property type="component" value="Unassembled WGS sequence"/>
</dbReference>
<evidence type="ECO:0000256" key="1">
    <source>
        <dbReference type="SAM" id="MobiDB-lite"/>
    </source>
</evidence>
<comment type="caution">
    <text evidence="3">The sequence shown here is derived from an EMBL/GenBank/DDBJ whole genome shotgun (WGS) entry which is preliminary data.</text>
</comment>
<evidence type="ECO:0000313" key="3">
    <source>
        <dbReference type="EMBL" id="CAH1205091.1"/>
    </source>
</evidence>
<keyword evidence="4" id="KW-1185">Reference proteome</keyword>
<keyword evidence="2" id="KW-0732">Signal</keyword>
<feature type="compositionally biased region" description="Low complexity" evidence="1">
    <location>
        <begin position="263"/>
        <end position="283"/>
    </location>
</feature>
<sequence>MNKVIKAVGISAALAVMIPLSAYAASSVNDTKTTAATTINATKASEGDTVKPGREHGIGFGFGGAISQQLLDLLKLDQESLKEMLTAGSTLAQAAEQQGVTREQLKKALNDEFKEKQAEQLKQFETNLDSMVDGKLGEFDKLDSKGKGGLFGKGMAGVLDTAELAKLLGITEDALKESLASGQSLAELAKEKGVDIGKLTETLKSAAVEGINTAVADGKLTQEQANKQIENLDARIEKLVNSEGFKGGLRGGHGGGDRGRGAVEGQAADGAKETAAAAASTGQ</sequence>
<proteinExistence type="predicted"/>
<organism evidence="3 4">
    <name type="scientific">Paenibacillus plantiphilus</name>
    <dbReference type="NCBI Taxonomy" id="2905650"/>
    <lineage>
        <taxon>Bacteria</taxon>
        <taxon>Bacillati</taxon>
        <taxon>Bacillota</taxon>
        <taxon>Bacilli</taxon>
        <taxon>Bacillales</taxon>
        <taxon>Paenibacillaceae</taxon>
        <taxon>Paenibacillus</taxon>
    </lineage>
</organism>
<protein>
    <submittedName>
        <fullName evidence="3">Uncharacterized protein</fullName>
    </submittedName>
</protein>
<feature type="chain" id="PRO_5047477274" evidence="2">
    <location>
        <begin position="25"/>
        <end position="283"/>
    </location>
</feature>
<feature type="region of interest" description="Disordered" evidence="1">
    <location>
        <begin position="247"/>
        <end position="283"/>
    </location>
</feature>
<evidence type="ECO:0000256" key="2">
    <source>
        <dbReference type="SAM" id="SignalP"/>
    </source>
</evidence>
<dbReference type="RefSeq" id="WP_236341986.1">
    <property type="nucleotide sequence ID" value="NZ_CAKMMF010000011.1"/>
</dbReference>
<name>A0ABN8GH01_9BACL</name>